<keyword evidence="2" id="KW-1185">Reference proteome</keyword>
<gene>
    <name evidence="1" type="ORF">TM35_000141810</name>
</gene>
<evidence type="ECO:0000313" key="2">
    <source>
        <dbReference type="Proteomes" id="UP000192257"/>
    </source>
</evidence>
<comment type="caution">
    <text evidence="1">The sequence shown here is derived from an EMBL/GenBank/DDBJ whole genome shotgun (WGS) entry which is preliminary data.</text>
</comment>
<protein>
    <submittedName>
        <fullName evidence="1">Uncharacterized protein</fullName>
    </submittedName>
</protein>
<dbReference type="EMBL" id="NBCO01000014">
    <property type="protein sequence ID" value="ORC88970.1"/>
    <property type="molecule type" value="Genomic_DNA"/>
</dbReference>
<dbReference type="VEuPathDB" id="TriTrypDB:TM35_000141810"/>
<sequence>MLDGGGAECSLCHFAVACMKRSSRFLRLNDSPPNALHLHSGNILNRFYCPRHCAKPSSHLNMLRRHPFTTNRARSLQKIIPCLVIIWERVRRHGKNFSRHAVTNWLGDTPSNSPLFL</sequence>
<proteinExistence type="predicted"/>
<organism evidence="1 2">
    <name type="scientific">Trypanosoma theileri</name>
    <dbReference type="NCBI Taxonomy" id="67003"/>
    <lineage>
        <taxon>Eukaryota</taxon>
        <taxon>Discoba</taxon>
        <taxon>Euglenozoa</taxon>
        <taxon>Kinetoplastea</taxon>
        <taxon>Metakinetoplastina</taxon>
        <taxon>Trypanosomatida</taxon>
        <taxon>Trypanosomatidae</taxon>
        <taxon>Trypanosoma</taxon>
    </lineage>
</organism>
<dbReference type="AlphaFoldDB" id="A0A1X0NXU3"/>
<name>A0A1X0NXU3_9TRYP</name>
<dbReference type="RefSeq" id="XP_028883036.1">
    <property type="nucleotide sequence ID" value="XM_029025626.1"/>
</dbReference>
<evidence type="ECO:0000313" key="1">
    <source>
        <dbReference type="EMBL" id="ORC88970.1"/>
    </source>
</evidence>
<dbReference type="GeneID" id="39985406"/>
<reference evidence="1 2" key="1">
    <citation type="submission" date="2017-03" db="EMBL/GenBank/DDBJ databases">
        <title>An alternative strategy for trypanosome survival in the mammalian bloodstream revealed through genome and transcriptome analysis of the ubiquitous bovine parasite Trypanosoma (Megatrypanum) theileri.</title>
        <authorList>
            <person name="Kelly S."/>
            <person name="Ivens A."/>
            <person name="Mott A."/>
            <person name="O'Neill E."/>
            <person name="Emms D."/>
            <person name="Macleod O."/>
            <person name="Voorheis P."/>
            <person name="Matthews J."/>
            <person name="Matthews K."/>
            <person name="Carrington M."/>
        </authorList>
    </citation>
    <scope>NUCLEOTIDE SEQUENCE [LARGE SCALE GENOMIC DNA]</scope>
    <source>
        <strain evidence="1">Edinburgh</strain>
    </source>
</reference>
<dbReference type="Proteomes" id="UP000192257">
    <property type="component" value="Unassembled WGS sequence"/>
</dbReference>
<accession>A0A1X0NXU3</accession>